<comment type="caution">
    <text evidence="2">The sequence shown here is derived from an EMBL/GenBank/DDBJ whole genome shotgun (WGS) entry which is preliminary data.</text>
</comment>
<evidence type="ECO:0000256" key="1">
    <source>
        <dbReference type="SAM" id="Coils"/>
    </source>
</evidence>
<accession>A0A0F9LQP5</accession>
<reference evidence="2" key="1">
    <citation type="journal article" date="2015" name="Nature">
        <title>Complex archaea that bridge the gap between prokaryotes and eukaryotes.</title>
        <authorList>
            <person name="Spang A."/>
            <person name="Saw J.H."/>
            <person name="Jorgensen S.L."/>
            <person name="Zaremba-Niedzwiedzka K."/>
            <person name="Martijn J."/>
            <person name="Lind A.E."/>
            <person name="van Eijk R."/>
            <person name="Schleper C."/>
            <person name="Guy L."/>
            <person name="Ettema T.J."/>
        </authorList>
    </citation>
    <scope>NUCLEOTIDE SEQUENCE</scope>
</reference>
<organism evidence="2">
    <name type="scientific">marine sediment metagenome</name>
    <dbReference type="NCBI Taxonomy" id="412755"/>
    <lineage>
        <taxon>unclassified sequences</taxon>
        <taxon>metagenomes</taxon>
        <taxon>ecological metagenomes</taxon>
    </lineage>
</organism>
<gene>
    <name evidence="2" type="ORF">LCGC14_1478150</name>
</gene>
<proteinExistence type="predicted"/>
<dbReference type="EMBL" id="LAZR01010471">
    <property type="protein sequence ID" value="KKM66750.1"/>
    <property type="molecule type" value="Genomic_DNA"/>
</dbReference>
<sequence length="85" mass="10083">MNRGCKHFDKHCWKVIYSGVDEFTLCQKCFDEPLFSKSEFLTSKIQFIRTPDEIIESLTLKIEDHQSGIKSLEKMIRKQEKLKDN</sequence>
<dbReference type="AlphaFoldDB" id="A0A0F9LQP5"/>
<name>A0A0F9LQP5_9ZZZZ</name>
<keyword evidence="1" id="KW-0175">Coiled coil</keyword>
<protein>
    <submittedName>
        <fullName evidence="2">Uncharacterized protein</fullName>
    </submittedName>
</protein>
<evidence type="ECO:0000313" key="2">
    <source>
        <dbReference type="EMBL" id="KKM66750.1"/>
    </source>
</evidence>
<feature type="coiled-coil region" evidence="1">
    <location>
        <begin position="55"/>
        <end position="82"/>
    </location>
</feature>